<evidence type="ECO:0000313" key="3">
    <source>
        <dbReference type="Proteomes" id="UP001162164"/>
    </source>
</evidence>
<name>A0ABQ9IY49_9CUCU</name>
<organism evidence="2 3">
    <name type="scientific">Molorchus minor</name>
    <dbReference type="NCBI Taxonomy" id="1323400"/>
    <lineage>
        <taxon>Eukaryota</taxon>
        <taxon>Metazoa</taxon>
        <taxon>Ecdysozoa</taxon>
        <taxon>Arthropoda</taxon>
        <taxon>Hexapoda</taxon>
        <taxon>Insecta</taxon>
        <taxon>Pterygota</taxon>
        <taxon>Neoptera</taxon>
        <taxon>Endopterygota</taxon>
        <taxon>Coleoptera</taxon>
        <taxon>Polyphaga</taxon>
        <taxon>Cucujiformia</taxon>
        <taxon>Chrysomeloidea</taxon>
        <taxon>Cerambycidae</taxon>
        <taxon>Lamiinae</taxon>
        <taxon>Monochamini</taxon>
        <taxon>Molorchus</taxon>
    </lineage>
</organism>
<feature type="region of interest" description="Disordered" evidence="1">
    <location>
        <begin position="345"/>
        <end position="380"/>
    </location>
</feature>
<feature type="compositionally biased region" description="Polar residues" evidence="1">
    <location>
        <begin position="22"/>
        <end position="34"/>
    </location>
</feature>
<protein>
    <submittedName>
        <fullName evidence="2">Uncharacterized protein</fullName>
    </submittedName>
</protein>
<feature type="non-terminal residue" evidence="2">
    <location>
        <position position="453"/>
    </location>
</feature>
<keyword evidence="3" id="KW-1185">Reference proteome</keyword>
<reference evidence="2" key="1">
    <citation type="journal article" date="2023" name="Insect Mol. Biol.">
        <title>Genome sequencing provides insights into the evolution of gene families encoding plant cell wall-degrading enzymes in longhorned beetles.</title>
        <authorList>
            <person name="Shin N.R."/>
            <person name="Okamura Y."/>
            <person name="Kirsch R."/>
            <person name="Pauchet Y."/>
        </authorList>
    </citation>
    <scope>NUCLEOTIDE SEQUENCE</scope>
    <source>
        <strain evidence="2">MMC_N1</strain>
    </source>
</reference>
<feature type="compositionally biased region" description="Low complexity" evidence="1">
    <location>
        <begin position="10"/>
        <end position="21"/>
    </location>
</feature>
<feature type="region of interest" description="Disordered" evidence="1">
    <location>
        <begin position="396"/>
        <end position="429"/>
    </location>
</feature>
<accession>A0ABQ9IY49</accession>
<feature type="compositionally biased region" description="Polar residues" evidence="1">
    <location>
        <begin position="399"/>
        <end position="408"/>
    </location>
</feature>
<feature type="compositionally biased region" description="Polar residues" evidence="1">
    <location>
        <begin position="290"/>
        <end position="310"/>
    </location>
</feature>
<sequence length="453" mass="49782">MGLQYYYVVSDETSSESSSSEIHNSATEISTDSEFAQDDPTPTREIPAIILNDFHVTKTRGSGGMGPKKIQVTTGYLQRPFNGKPKKPNIELKLKPLVPSAPTIKKPAPVLLPRTEGYALNRTQSTGGIAAKVSLELKKKYLLGEATHGSIQKSGSASTLDSKFKTFQTAISDCQKLLKPAPEISASMQTFCNKLDERQSPVLSPQSSVVFAKPIIIEPQELSKENELPPPDVTNVTLSIIDKQEVPETPEPEPYVFENESEGRPRSPVHETSIIVPNIDWSKKNLNQSTDSLCPSSSENEKNVTSNFQFRNIPRVEIHTANDNEEEGKDEDENIPPDSLCVEVQEKSPVDNSLSSELAKSITSEKKSLNQPKSLPNLDNFLPEIHNALHVNLDKKSAKNSSGFSSPDSGAEQATAALTETELSDWARDGAVSDDLEDIEFEFGREFDKIKKS</sequence>
<dbReference type="Proteomes" id="UP001162164">
    <property type="component" value="Unassembled WGS sequence"/>
</dbReference>
<evidence type="ECO:0000313" key="2">
    <source>
        <dbReference type="EMBL" id="KAJ8968601.1"/>
    </source>
</evidence>
<comment type="caution">
    <text evidence="2">The sequence shown here is derived from an EMBL/GenBank/DDBJ whole genome shotgun (WGS) entry which is preliminary data.</text>
</comment>
<feature type="region of interest" description="Disordered" evidence="1">
    <location>
        <begin position="290"/>
        <end position="316"/>
    </location>
</feature>
<feature type="region of interest" description="Disordered" evidence="1">
    <location>
        <begin position="247"/>
        <end position="268"/>
    </location>
</feature>
<feature type="region of interest" description="Disordered" evidence="1">
    <location>
        <begin position="1"/>
        <end position="46"/>
    </location>
</feature>
<gene>
    <name evidence="2" type="ORF">NQ317_004417</name>
</gene>
<feature type="compositionally biased region" description="Low complexity" evidence="1">
    <location>
        <begin position="411"/>
        <end position="421"/>
    </location>
</feature>
<feature type="compositionally biased region" description="Polar residues" evidence="1">
    <location>
        <begin position="350"/>
        <end position="362"/>
    </location>
</feature>
<dbReference type="EMBL" id="JAPWTJ010001963">
    <property type="protein sequence ID" value="KAJ8968601.1"/>
    <property type="molecule type" value="Genomic_DNA"/>
</dbReference>
<proteinExistence type="predicted"/>
<evidence type="ECO:0000256" key="1">
    <source>
        <dbReference type="SAM" id="MobiDB-lite"/>
    </source>
</evidence>